<gene>
    <name evidence="2" type="ORF">DUNSADRAFT_8054</name>
</gene>
<dbReference type="InterPro" id="IPR037219">
    <property type="entry name" value="Peptidase_M41-like"/>
</dbReference>
<dbReference type="PANTHER" id="PTHR33471:SF7">
    <property type="entry name" value="ATP-DEPENDENT ZINC METALLOPROTEASE-RELATED"/>
    <property type="match status" value="1"/>
</dbReference>
<accession>A0ABQ7GK54</accession>
<dbReference type="PANTHER" id="PTHR33471">
    <property type="entry name" value="ATP-DEPENDENT ZINC METALLOPROTEASE-RELATED"/>
    <property type="match status" value="1"/>
</dbReference>
<sequence length="227" mass="25544">MGEREFELQEKECDARRVKTVTFSIAAIIVGNTLPGDWGYFSEILVGFVPILVLGIGSTSPGLLSYFIDKFSLIFPDYKDRVIRHEAAHFLVGYLVGCPVTNYSIELGRERTEFVESRLQKRLIEQFLDTDDIDSLALVAVAGISAEGQAYEEVMGQTADLLDLQRILLRSKERMSDQQQQNMTRWAVYTAASLLRRYKKEHQAVIDAMSRGASVRECVQAIESVPA</sequence>
<dbReference type="Gene3D" id="1.20.58.760">
    <property type="entry name" value="Peptidase M41"/>
    <property type="match status" value="1"/>
</dbReference>
<comment type="caution">
    <text evidence="2">The sequence shown here is derived from an EMBL/GenBank/DDBJ whole genome shotgun (WGS) entry which is preliminary data.</text>
</comment>
<evidence type="ECO:0000313" key="2">
    <source>
        <dbReference type="EMBL" id="KAF5834997.1"/>
    </source>
</evidence>
<dbReference type="Proteomes" id="UP000815325">
    <property type="component" value="Unassembled WGS sequence"/>
</dbReference>
<organism evidence="2 3">
    <name type="scientific">Dunaliella salina</name>
    <name type="common">Green alga</name>
    <name type="synonym">Protococcus salinus</name>
    <dbReference type="NCBI Taxonomy" id="3046"/>
    <lineage>
        <taxon>Eukaryota</taxon>
        <taxon>Viridiplantae</taxon>
        <taxon>Chlorophyta</taxon>
        <taxon>core chlorophytes</taxon>
        <taxon>Chlorophyceae</taxon>
        <taxon>CS clade</taxon>
        <taxon>Chlamydomonadales</taxon>
        <taxon>Dunaliellaceae</taxon>
        <taxon>Dunaliella</taxon>
    </lineage>
</organism>
<evidence type="ECO:0008006" key="4">
    <source>
        <dbReference type="Google" id="ProtNLM"/>
    </source>
</evidence>
<name>A0ABQ7GK54_DUNSA</name>
<feature type="transmembrane region" description="Helical" evidence="1">
    <location>
        <begin position="47"/>
        <end position="68"/>
    </location>
</feature>
<keyword evidence="1" id="KW-0472">Membrane</keyword>
<dbReference type="SUPFAM" id="SSF140990">
    <property type="entry name" value="FtsH protease domain-like"/>
    <property type="match status" value="1"/>
</dbReference>
<keyword evidence="1" id="KW-1133">Transmembrane helix</keyword>
<keyword evidence="1" id="KW-0812">Transmembrane</keyword>
<proteinExistence type="predicted"/>
<reference evidence="2" key="1">
    <citation type="submission" date="2017-08" db="EMBL/GenBank/DDBJ databases">
        <authorList>
            <person name="Polle J.E."/>
            <person name="Barry K."/>
            <person name="Cushman J."/>
            <person name="Schmutz J."/>
            <person name="Tran D."/>
            <person name="Hathwaick L.T."/>
            <person name="Yim W.C."/>
            <person name="Jenkins J."/>
            <person name="Mckie-Krisberg Z.M."/>
            <person name="Prochnik S."/>
            <person name="Lindquist E."/>
            <person name="Dockter R.B."/>
            <person name="Adam C."/>
            <person name="Molina H."/>
            <person name="Bunkerborg J."/>
            <person name="Jin E."/>
            <person name="Buchheim M."/>
            <person name="Magnuson J."/>
        </authorList>
    </citation>
    <scope>NUCLEOTIDE SEQUENCE</scope>
    <source>
        <strain evidence="2">CCAP 19/18</strain>
    </source>
</reference>
<protein>
    <recommendedName>
        <fullName evidence="4">ATP-dependent Zn protease</fullName>
    </recommendedName>
</protein>
<feature type="transmembrane region" description="Helical" evidence="1">
    <location>
        <begin position="21"/>
        <end position="41"/>
    </location>
</feature>
<dbReference type="EMBL" id="MU069727">
    <property type="protein sequence ID" value="KAF5834997.1"/>
    <property type="molecule type" value="Genomic_DNA"/>
</dbReference>
<evidence type="ECO:0000256" key="1">
    <source>
        <dbReference type="SAM" id="Phobius"/>
    </source>
</evidence>
<keyword evidence="3" id="KW-1185">Reference proteome</keyword>
<evidence type="ECO:0000313" key="3">
    <source>
        <dbReference type="Proteomes" id="UP000815325"/>
    </source>
</evidence>